<keyword evidence="1" id="KW-1133">Transmembrane helix</keyword>
<sequence length="281" mass="29989">MVDFLVGLLNSIGSGVSQSVVDQLLQTPAEYSIEMYRLSLSIASTAVKPIASIVLAIVFTLELARVSTKVDGDRELGVKMIAAAMLKIALVFTAAQHSDLLLAAIDQIGQSIMDGFTAAAPTGGDESSLGLGDQMRDAIDAAGTIGQIACLVLLIIPYLASKAAVIVFTVVVLLRFVQIYMLTAFNPLPLAFVACDETRQWGVNYFKQYASLVFQCATLYLAVILYRAFVGKVMSVESFQDGDSLAGWIMDNFVNLLLSSVLLIGIVMVSNGVAKKLFGGE</sequence>
<feature type="transmembrane region" description="Helical" evidence="1">
    <location>
        <begin position="41"/>
        <end position="64"/>
    </location>
</feature>
<evidence type="ECO:0000313" key="2">
    <source>
        <dbReference type="EMBL" id="OZG60727.1"/>
    </source>
</evidence>
<accession>A0A261FNK1</accession>
<dbReference type="GO" id="GO:0030255">
    <property type="term" value="P:protein secretion by the type IV secretion system"/>
    <property type="evidence" value="ECO:0007669"/>
    <property type="project" value="InterPro"/>
</dbReference>
<dbReference type="EMBL" id="MWWX01000013">
    <property type="protein sequence ID" value="OZG60727.1"/>
    <property type="molecule type" value="Genomic_DNA"/>
</dbReference>
<dbReference type="Proteomes" id="UP000216352">
    <property type="component" value="Unassembled WGS sequence"/>
</dbReference>
<dbReference type="Pfam" id="PF19478">
    <property type="entry name" value="TrbL_2"/>
    <property type="match status" value="1"/>
</dbReference>
<evidence type="ECO:0000256" key="1">
    <source>
        <dbReference type="SAM" id="Phobius"/>
    </source>
</evidence>
<feature type="transmembrane region" description="Helical" evidence="1">
    <location>
        <begin position="138"/>
        <end position="156"/>
    </location>
</feature>
<comment type="caution">
    <text evidence="2">The sequence shown here is derived from an EMBL/GenBank/DDBJ whole genome shotgun (WGS) entry which is preliminary data.</text>
</comment>
<proteinExistence type="predicted"/>
<feature type="transmembrane region" description="Helical" evidence="1">
    <location>
        <begin position="253"/>
        <end position="274"/>
    </location>
</feature>
<dbReference type="RefSeq" id="WP_072727101.1">
    <property type="nucleotide sequence ID" value="NZ_BDIS01000035.1"/>
</dbReference>
<evidence type="ECO:0008006" key="4">
    <source>
        <dbReference type="Google" id="ProtNLM"/>
    </source>
</evidence>
<keyword evidence="3" id="KW-1185">Reference proteome</keyword>
<feature type="transmembrane region" description="Helical" evidence="1">
    <location>
        <begin position="209"/>
        <end position="229"/>
    </location>
</feature>
<gene>
    <name evidence="2" type="ORF">BLEM_1696</name>
</gene>
<dbReference type="AlphaFoldDB" id="A0A261FNK1"/>
<protein>
    <recommendedName>
        <fullName evidence="4">TrbL/VirB6 plasmid conjugal transfer protein</fullName>
    </recommendedName>
</protein>
<dbReference type="InterPro" id="IPR045798">
    <property type="entry name" value="TrbL_Firmicutes"/>
</dbReference>
<keyword evidence="1" id="KW-0812">Transmembrane</keyword>
<dbReference type="STRING" id="1603886.GCA_001895165_02268"/>
<keyword evidence="1" id="KW-0472">Membrane</keyword>
<reference evidence="2 3" key="1">
    <citation type="journal article" date="2017" name="BMC Genomics">
        <title>Comparative genomic and phylogenomic analyses of the Bifidobacteriaceae family.</title>
        <authorList>
            <person name="Lugli G.A."/>
            <person name="Milani C."/>
            <person name="Turroni F."/>
            <person name="Duranti S."/>
            <person name="Mancabelli L."/>
            <person name="Mangifesta M."/>
            <person name="Ferrario C."/>
            <person name="Modesto M."/>
            <person name="Mattarelli P."/>
            <person name="Jiri K."/>
            <person name="van Sinderen D."/>
            <person name="Ventura M."/>
        </authorList>
    </citation>
    <scope>NUCLEOTIDE SEQUENCE [LARGE SCALE GENOMIC DNA]</scope>
    <source>
        <strain evidence="2 3">DSM 28807</strain>
    </source>
</reference>
<evidence type="ECO:0000313" key="3">
    <source>
        <dbReference type="Proteomes" id="UP000216352"/>
    </source>
</evidence>
<feature type="transmembrane region" description="Helical" evidence="1">
    <location>
        <begin position="76"/>
        <end position="95"/>
    </location>
</feature>
<dbReference type="OrthoDB" id="3260785at2"/>
<organism evidence="2 3">
    <name type="scientific">Bifidobacterium lemurum</name>
    <dbReference type="NCBI Taxonomy" id="1603886"/>
    <lineage>
        <taxon>Bacteria</taxon>
        <taxon>Bacillati</taxon>
        <taxon>Actinomycetota</taxon>
        <taxon>Actinomycetes</taxon>
        <taxon>Bifidobacteriales</taxon>
        <taxon>Bifidobacteriaceae</taxon>
        <taxon>Bifidobacterium</taxon>
    </lineage>
</organism>
<name>A0A261FNK1_9BIFI</name>